<name>A0AAU0UNU5_9FIRM</name>
<dbReference type="Pfam" id="PF06808">
    <property type="entry name" value="DctM"/>
    <property type="match status" value="1"/>
</dbReference>
<feature type="transmembrane region" description="Helical" evidence="1">
    <location>
        <begin position="101"/>
        <end position="120"/>
    </location>
</feature>
<dbReference type="KEGG" id="dbc:MFMK1_002620"/>
<keyword evidence="1" id="KW-0812">Transmembrane</keyword>
<evidence type="ECO:0000313" key="3">
    <source>
        <dbReference type="EMBL" id="WRO22781.1"/>
    </source>
</evidence>
<evidence type="ECO:0000256" key="1">
    <source>
        <dbReference type="SAM" id="Phobius"/>
    </source>
</evidence>
<feature type="transmembrane region" description="Helical" evidence="1">
    <location>
        <begin position="229"/>
        <end position="252"/>
    </location>
</feature>
<feature type="transmembrane region" description="Helical" evidence="1">
    <location>
        <begin position="15"/>
        <end position="34"/>
    </location>
</feature>
<feature type="transmembrane region" description="Helical" evidence="1">
    <location>
        <begin position="464"/>
        <end position="483"/>
    </location>
</feature>
<gene>
    <name evidence="3" type="ORF">MFMK1_002620</name>
</gene>
<feature type="transmembrane region" description="Helical" evidence="1">
    <location>
        <begin position="489"/>
        <end position="510"/>
    </location>
</feature>
<dbReference type="InterPro" id="IPR011853">
    <property type="entry name" value="TRAP_DctM-Dct_fused"/>
</dbReference>
<feature type="domain" description="TRAP C4-dicarboxylate transport system permease DctM subunit" evidence="2">
    <location>
        <begin position="114"/>
        <end position="553"/>
    </location>
</feature>
<feature type="transmembrane region" description="Helical" evidence="1">
    <location>
        <begin position="299"/>
        <end position="319"/>
    </location>
</feature>
<feature type="transmembrane region" description="Helical" evidence="1">
    <location>
        <begin position="433"/>
        <end position="457"/>
    </location>
</feature>
<feature type="transmembrane region" description="Helical" evidence="1">
    <location>
        <begin position="404"/>
        <end position="421"/>
    </location>
</feature>
<dbReference type="PANTHER" id="PTHR43849:SF2">
    <property type="entry name" value="BLL3936 PROTEIN"/>
    <property type="match status" value="1"/>
</dbReference>
<feature type="transmembrane region" description="Helical" evidence="1">
    <location>
        <begin position="340"/>
        <end position="359"/>
    </location>
</feature>
<feature type="transmembrane region" description="Helical" evidence="1">
    <location>
        <begin position="40"/>
        <end position="61"/>
    </location>
</feature>
<dbReference type="InterPro" id="IPR010656">
    <property type="entry name" value="DctM"/>
</dbReference>
<reference evidence="3 4" key="1">
    <citation type="submission" date="2023-04" db="EMBL/GenBank/DDBJ databases">
        <authorList>
            <person name="Hsu D."/>
        </authorList>
    </citation>
    <scope>NUCLEOTIDE SEQUENCE [LARGE SCALE GENOMIC DNA]</scope>
    <source>
        <strain evidence="3 4">MK1</strain>
    </source>
</reference>
<feature type="transmembrane region" description="Helical" evidence="1">
    <location>
        <begin position="127"/>
        <end position="152"/>
    </location>
</feature>
<evidence type="ECO:0000313" key="4">
    <source>
        <dbReference type="Proteomes" id="UP001329915"/>
    </source>
</evidence>
<keyword evidence="1" id="KW-0472">Membrane</keyword>
<evidence type="ECO:0000259" key="2">
    <source>
        <dbReference type="Pfam" id="PF06808"/>
    </source>
</evidence>
<dbReference type="PANTHER" id="PTHR43849">
    <property type="entry name" value="BLL3936 PROTEIN"/>
    <property type="match status" value="1"/>
</dbReference>
<feature type="transmembrane region" description="Helical" evidence="1">
    <location>
        <begin position="73"/>
        <end position="95"/>
    </location>
</feature>
<sequence length="636" mass="67747">MSKQEIAKEKNTKKFSILMITAVALALTAFQLYTAGVSLLGAWIQRDIHLVFILVLTFLIFPLSKRGKSDQATILDGILVTLAIASGLYIIVFYQEIVMRAGSYTTLDTIFGIIMILLLLEATRRAVGWVLVFIAGFFLIYTFIGPYLPGLLGHKGYGLERVVSQMYLTTEGIFGIPLGVSANYIFLFIFLTSMLEKLGMGEFLLRLAMSLMGRFVGGPAKVAVLASGFMGSLTGSAVANVVGTGTFTIPLMKSNGYKSHFAGAVESCASSGGQLMPPVMGAAAFIIAEFLGIPYIEVAVAAIIPAVLFYISILFGVHFEACRLGLKGLPKKELPSTREVLKEGWYLLLPLVALLYFLGVVQYSPIRSGFYAIVTMFIVSFVSKDTRLTWQRFVDGALAASRNTIMVALACATAGLVVGSINLTGVGLKLSSFIISLSGGYLWIALLLTGMIAIVLGMGLPTSAAYIVAGTMAAPALIEMGILPLGSHLFVFYFAIISAITPPVALAAYAASGIAQDDPMKIAFTACKIGVAAYIIPFLFAQSPALLGQGSFVSVSLALITAIIGVAALAGGSIGYFVNKAVFYERVLLIVGAFSMLYVGIYTDLLGIIAIGLALFTNIRRGQKQVVNIGKSVEEM</sequence>
<feature type="transmembrane region" description="Helical" evidence="1">
    <location>
        <begin position="522"/>
        <end position="540"/>
    </location>
</feature>
<feature type="transmembrane region" description="Helical" evidence="1">
    <location>
        <begin position="172"/>
        <end position="191"/>
    </location>
</feature>
<proteinExistence type="predicted"/>
<dbReference type="Proteomes" id="UP001329915">
    <property type="component" value="Chromosome"/>
</dbReference>
<dbReference type="EMBL" id="CP121694">
    <property type="protein sequence ID" value="WRO22781.1"/>
    <property type="molecule type" value="Genomic_DNA"/>
</dbReference>
<dbReference type="RefSeq" id="WP_366922178.1">
    <property type="nucleotide sequence ID" value="NZ_CP121694.1"/>
</dbReference>
<keyword evidence="1" id="KW-1133">Transmembrane helix</keyword>
<keyword evidence="4" id="KW-1185">Reference proteome</keyword>
<accession>A0AAU0UNU5</accession>
<feature type="transmembrane region" description="Helical" evidence="1">
    <location>
        <begin position="552"/>
        <end position="578"/>
    </location>
</feature>
<feature type="transmembrane region" description="Helical" evidence="1">
    <location>
        <begin position="587"/>
        <end position="616"/>
    </location>
</feature>
<dbReference type="NCBIfam" id="TIGR02123">
    <property type="entry name" value="TRAP_fused"/>
    <property type="match status" value="1"/>
</dbReference>
<protein>
    <submittedName>
        <fullName evidence="3">TRAP transporter permease</fullName>
    </submittedName>
</protein>
<dbReference type="AlphaFoldDB" id="A0AAU0UNU5"/>
<organism evidence="3 4">
    <name type="scientific">Metallumcola ferriviriculae</name>
    <dbReference type="NCBI Taxonomy" id="3039180"/>
    <lineage>
        <taxon>Bacteria</taxon>
        <taxon>Bacillati</taxon>
        <taxon>Bacillota</taxon>
        <taxon>Clostridia</taxon>
        <taxon>Neomoorellales</taxon>
        <taxon>Desulfitibacteraceae</taxon>
        <taxon>Metallumcola</taxon>
    </lineage>
</organism>